<dbReference type="GO" id="GO:0030154">
    <property type="term" value="P:cell differentiation"/>
    <property type="evidence" value="ECO:0007669"/>
    <property type="project" value="UniProtKB-KW"/>
</dbReference>
<dbReference type="GO" id="GO:0000981">
    <property type="term" value="F:DNA-binding transcription factor activity, RNA polymerase II-specific"/>
    <property type="evidence" value="ECO:0007669"/>
    <property type="project" value="InterPro"/>
</dbReference>
<evidence type="ECO:0000256" key="1">
    <source>
        <dbReference type="ARBA" id="ARBA00004123"/>
    </source>
</evidence>
<feature type="compositionally biased region" description="Basic residues" evidence="13">
    <location>
        <begin position="199"/>
        <end position="209"/>
    </location>
</feature>
<proteinExistence type="inferred from homology"/>
<keyword evidence="9 11" id="KW-0539">Nucleus</keyword>
<evidence type="ECO:0000256" key="12">
    <source>
        <dbReference type="RuleBase" id="RU000682"/>
    </source>
</evidence>
<dbReference type="InterPro" id="IPR001356">
    <property type="entry name" value="HD"/>
</dbReference>
<reference evidence="15" key="1">
    <citation type="journal article" date="2023" name="Mol. Biol. Evol.">
        <title>Third-Generation Sequencing Reveals the Adaptive Role of the Epigenome in Three Deep-Sea Polychaetes.</title>
        <authorList>
            <person name="Perez M."/>
            <person name="Aroh O."/>
            <person name="Sun Y."/>
            <person name="Lan Y."/>
            <person name="Juniper S.K."/>
            <person name="Young C.R."/>
            <person name="Angers B."/>
            <person name="Qian P.Y."/>
        </authorList>
    </citation>
    <scope>NUCLEOTIDE SEQUENCE</scope>
    <source>
        <strain evidence="15">R07B-5</strain>
    </source>
</reference>
<evidence type="ECO:0000256" key="13">
    <source>
        <dbReference type="SAM" id="MobiDB-lite"/>
    </source>
</evidence>
<keyword evidence="5" id="KW-0805">Transcription regulation</keyword>
<feature type="compositionally biased region" description="Low complexity" evidence="13">
    <location>
        <begin position="266"/>
        <end position="279"/>
    </location>
</feature>
<keyword evidence="3" id="KW-0221">Differentiation</keyword>
<evidence type="ECO:0000256" key="3">
    <source>
        <dbReference type="ARBA" id="ARBA00022782"/>
    </source>
</evidence>
<feature type="compositionally biased region" description="Low complexity" evidence="13">
    <location>
        <begin position="241"/>
        <end position="257"/>
    </location>
</feature>
<keyword evidence="16" id="KW-1185">Reference proteome</keyword>
<evidence type="ECO:0000256" key="11">
    <source>
        <dbReference type="PROSITE-ProRule" id="PRU00108"/>
    </source>
</evidence>
<dbReference type="PANTHER" id="PTHR46799:SF1">
    <property type="entry name" value="HOMEOBOX PROTEIN UNC-4 HOMOLOG"/>
    <property type="match status" value="1"/>
</dbReference>
<evidence type="ECO:0000259" key="14">
    <source>
        <dbReference type="PROSITE" id="PS50071"/>
    </source>
</evidence>
<dbReference type="Gene3D" id="1.10.10.60">
    <property type="entry name" value="Homeodomain-like"/>
    <property type="match status" value="1"/>
</dbReference>
<evidence type="ECO:0000313" key="16">
    <source>
        <dbReference type="Proteomes" id="UP001209878"/>
    </source>
</evidence>
<dbReference type="PROSITE" id="PS50071">
    <property type="entry name" value="HOMEOBOX_2"/>
    <property type="match status" value="1"/>
</dbReference>
<comment type="caution">
    <text evidence="15">The sequence shown here is derived from an EMBL/GenBank/DDBJ whole genome shotgun (WGS) entry which is preliminary data.</text>
</comment>
<protein>
    <recommendedName>
        <fullName evidence="14">Homeobox domain-containing protein</fullName>
    </recommendedName>
</protein>
<feature type="domain" description="Homeobox" evidence="14">
    <location>
        <begin position="134"/>
        <end position="194"/>
    </location>
</feature>
<feature type="region of interest" description="Disordered" evidence="13">
    <location>
        <begin position="195"/>
        <end position="294"/>
    </location>
</feature>
<feature type="DNA-binding region" description="Homeobox" evidence="11">
    <location>
        <begin position="136"/>
        <end position="195"/>
    </location>
</feature>
<dbReference type="GO" id="GO:0005634">
    <property type="term" value="C:nucleus"/>
    <property type="evidence" value="ECO:0007669"/>
    <property type="project" value="UniProtKB-SubCell"/>
</dbReference>
<dbReference type="Pfam" id="PF00046">
    <property type="entry name" value="Homeodomain"/>
    <property type="match status" value="1"/>
</dbReference>
<organism evidence="15 16">
    <name type="scientific">Ridgeia piscesae</name>
    <name type="common">Tubeworm</name>
    <dbReference type="NCBI Taxonomy" id="27915"/>
    <lineage>
        <taxon>Eukaryota</taxon>
        <taxon>Metazoa</taxon>
        <taxon>Spiralia</taxon>
        <taxon>Lophotrochozoa</taxon>
        <taxon>Annelida</taxon>
        <taxon>Polychaeta</taxon>
        <taxon>Sedentaria</taxon>
        <taxon>Canalipalpata</taxon>
        <taxon>Sabellida</taxon>
        <taxon>Siboglinidae</taxon>
        <taxon>Ridgeia</taxon>
    </lineage>
</organism>
<evidence type="ECO:0000256" key="2">
    <source>
        <dbReference type="ARBA" id="ARBA00022473"/>
    </source>
</evidence>
<comment type="subcellular location">
    <subcellularLocation>
        <location evidence="1 11 12">Nucleus</location>
    </subcellularLocation>
</comment>
<dbReference type="SMART" id="SM00389">
    <property type="entry name" value="HOX"/>
    <property type="match status" value="1"/>
</dbReference>
<evidence type="ECO:0000256" key="6">
    <source>
        <dbReference type="ARBA" id="ARBA00023125"/>
    </source>
</evidence>
<feature type="compositionally biased region" description="Basic and acidic residues" evidence="13">
    <location>
        <begin position="394"/>
        <end position="409"/>
    </location>
</feature>
<evidence type="ECO:0000313" key="15">
    <source>
        <dbReference type="EMBL" id="KAK2167651.1"/>
    </source>
</evidence>
<dbReference type="EMBL" id="JAODUO010001266">
    <property type="protein sequence ID" value="KAK2167651.1"/>
    <property type="molecule type" value="Genomic_DNA"/>
</dbReference>
<keyword evidence="6 11" id="KW-0238">DNA-binding</keyword>
<dbReference type="CDD" id="cd00086">
    <property type="entry name" value="homeodomain"/>
    <property type="match status" value="1"/>
</dbReference>
<accession>A0AAD9NGQ2</accession>
<feature type="region of interest" description="Disordered" evidence="13">
    <location>
        <begin position="106"/>
        <end position="139"/>
    </location>
</feature>
<feature type="region of interest" description="Disordered" evidence="13">
    <location>
        <begin position="374"/>
        <end position="409"/>
    </location>
</feature>
<keyword evidence="2" id="KW-0217">Developmental protein</keyword>
<dbReference type="Proteomes" id="UP001209878">
    <property type="component" value="Unassembled WGS sequence"/>
</dbReference>
<dbReference type="AlphaFoldDB" id="A0AAD9NGQ2"/>
<gene>
    <name evidence="15" type="ORF">NP493_1268g00025</name>
</gene>
<feature type="compositionally biased region" description="Basic and acidic residues" evidence="13">
    <location>
        <begin position="222"/>
        <end position="232"/>
    </location>
</feature>
<evidence type="ECO:0000256" key="5">
    <source>
        <dbReference type="ARBA" id="ARBA00023015"/>
    </source>
</evidence>
<keyword evidence="4" id="KW-0524">Neurogenesis</keyword>
<evidence type="ECO:0000256" key="4">
    <source>
        <dbReference type="ARBA" id="ARBA00022902"/>
    </source>
</evidence>
<dbReference type="PROSITE" id="PS00027">
    <property type="entry name" value="HOMEOBOX_1"/>
    <property type="match status" value="1"/>
</dbReference>
<keyword evidence="8" id="KW-0804">Transcription</keyword>
<dbReference type="InterPro" id="IPR009057">
    <property type="entry name" value="Homeodomain-like_sf"/>
</dbReference>
<sequence>MLSYCVDPVRLPAMDRGLLTSPSFSPAFGHPLRLFGCLPPQQPAYNPLSCPGDVFFCRRGEAGQLQTGNNYHPGFMRRVDGSQGSYLCGERARQFPWSSPDVILARNTPTSEQKYNKTVSSESTDDSNNESEAAKRRRTRTNFSGWQLEELEGAFQDSHYPDVFMREALALKLDLAESRIQVWFQNRRAKWRKLEHTRKGPGRPAHNQHPKTCSGEPIDPETLARKEQERAERKRRKLEGRSTSGTRPTGGDDTASQRSDDDSSRHSSASSSAVDVTSGVDRDSECHDADRTTAMSKTCPAVSRLDSCPFSIERILETPKVPRGRRPNSKYPRVQASKSRHPLYMGMFPCYPITQPVGFQVEVMSECDESPVHCPDTAPVSVKQEPKSSYIDVGRTESRTSECVDRSAT</sequence>
<feature type="compositionally biased region" description="Polar residues" evidence="13">
    <location>
        <begin position="107"/>
        <end position="119"/>
    </location>
</feature>
<evidence type="ECO:0000256" key="9">
    <source>
        <dbReference type="ARBA" id="ARBA00023242"/>
    </source>
</evidence>
<name>A0AAD9NGQ2_RIDPI</name>
<evidence type="ECO:0000256" key="7">
    <source>
        <dbReference type="ARBA" id="ARBA00023155"/>
    </source>
</evidence>
<evidence type="ECO:0000256" key="10">
    <source>
        <dbReference type="ARBA" id="ARBA00038351"/>
    </source>
</evidence>
<keyword evidence="7 11" id="KW-0371">Homeobox</keyword>
<dbReference type="FunFam" id="1.10.10.60:FF:000057">
    <property type="entry name" value="Short stature homeobox 2"/>
    <property type="match status" value="1"/>
</dbReference>
<dbReference type="PANTHER" id="PTHR46799">
    <property type="entry name" value="HOMEOBOX PROTEIN UNC-4 HOMOLOG"/>
    <property type="match status" value="1"/>
</dbReference>
<dbReference type="InterPro" id="IPR017970">
    <property type="entry name" value="Homeobox_CS"/>
</dbReference>
<dbReference type="GO" id="GO:0007399">
    <property type="term" value="P:nervous system development"/>
    <property type="evidence" value="ECO:0007669"/>
    <property type="project" value="UniProtKB-KW"/>
</dbReference>
<dbReference type="SUPFAM" id="SSF46689">
    <property type="entry name" value="Homeodomain-like"/>
    <property type="match status" value="1"/>
</dbReference>
<feature type="compositionally biased region" description="Basic and acidic residues" evidence="13">
    <location>
        <begin position="280"/>
        <end position="291"/>
    </location>
</feature>
<dbReference type="GO" id="GO:1990837">
    <property type="term" value="F:sequence-specific double-stranded DNA binding"/>
    <property type="evidence" value="ECO:0007669"/>
    <property type="project" value="TreeGrafter"/>
</dbReference>
<comment type="similarity">
    <text evidence="10">Belongs to the paired homeobox family. Unc-4 subfamily.</text>
</comment>
<evidence type="ECO:0000256" key="8">
    <source>
        <dbReference type="ARBA" id="ARBA00023163"/>
    </source>
</evidence>